<evidence type="ECO:0000313" key="3">
    <source>
        <dbReference type="EMBL" id="ERJ05945.1"/>
    </source>
</evidence>
<keyword evidence="1" id="KW-1133">Transmembrane helix</keyword>
<dbReference type="PANTHER" id="PTHR37938:SF1">
    <property type="entry name" value="BLL0215 PROTEIN"/>
    <property type="match status" value="1"/>
</dbReference>
<name>U2F6Y4_9EURY</name>
<dbReference type="Pfam" id="PF03703">
    <property type="entry name" value="bPH_2"/>
    <property type="match status" value="1"/>
</dbReference>
<evidence type="ECO:0000313" key="4">
    <source>
        <dbReference type="Proteomes" id="UP000003861"/>
    </source>
</evidence>
<protein>
    <submittedName>
        <fullName evidence="3">Putative conserved transmembrane protein</fullName>
    </submittedName>
</protein>
<proteinExistence type="predicted"/>
<keyword evidence="1" id="KW-0472">Membrane</keyword>
<keyword evidence="1 3" id="KW-0812">Transmembrane</keyword>
<reference evidence="3 4" key="1">
    <citation type="journal article" date="2011" name="J. Bacteriol.">
        <title>Genome sequence of Halorhabdus tiamatea, the first archaeon isolated from a deep-sea anoxic brine lake.</title>
        <authorList>
            <person name="Antunes A."/>
            <person name="Alam I."/>
            <person name="Bajic V.B."/>
            <person name="Stingl U."/>
        </authorList>
    </citation>
    <scope>NUCLEOTIDE SEQUENCE [LARGE SCALE GENOMIC DNA]</scope>
    <source>
        <strain evidence="3 4">SARL4B</strain>
    </source>
</reference>
<dbReference type="AlphaFoldDB" id="U2F6Y4"/>
<dbReference type="Proteomes" id="UP000003861">
    <property type="component" value="Unassembled WGS sequence"/>
</dbReference>
<feature type="domain" description="YdbS-like PH" evidence="2">
    <location>
        <begin position="58"/>
        <end position="128"/>
    </location>
</feature>
<reference evidence="3 4" key="2">
    <citation type="journal article" date="2013" name="PLoS ONE">
        <title>INDIGO - INtegrated Data Warehouse of MIcrobial GenOmes with Examples from the Red Sea Extremophiles.</title>
        <authorList>
            <person name="Alam I."/>
            <person name="Antunes A."/>
            <person name="Kamau A.A."/>
            <person name="Ba Alawi W."/>
            <person name="Kalkatawi M."/>
            <person name="Stingl U."/>
            <person name="Bajic V.B."/>
        </authorList>
    </citation>
    <scope>NUCLEOTIDE SEQUENCE [LARGE SCALE GENOMIC DNA]</scope>
    <source>
        <strain evidence="3 4">SARL4B</strain>
    </source>
</reference>
<organism evidence="3 4">
    <name type="scientific">Halorhabdus tiamatea SARL4B</name>
    <dbReference type="NCBI Taxonomy" id="1033806"/>
    <lineage>
        <taxon>Archaea</taxon>
        <taxon>Methanobacteriati</taxon>
        <taxon>Methanobacteriota</taxon>
        <taxon>Stenosarchaea group</taxon>
        <taxon>Halobacteria</taxon>
        <taxon>Halobacteriales</taxon>
        <taxon>Haloarculaceae</taxon>
        <taxon>Halorhabdus</taxon>
    </lineage>
</organism>
<feature type="transmembrane region" description="Helical" evidence="1">
    <location>
        <begin position="20"/>
        <end position="53"/>
    </location>
</feature>
<comment type="caution">
    <text evidence="3">The sequence shown here is derived from an EMBL/GenBank/DDBJ whole genome shotgun (WGS) entry which is preliminary data.</text>
</comment>
<evidence type="ECO:0000259" key="2">
    <source>
        <dbReference type="Pfam" id="PF03703"/>
    </source>
</evidence>
<evidence type="ECO:0000256" key="1">
    <source>
        <dbReference type="SAM" id="Phobius"/>
    </source>
</evidence>
<accession>U2F6Y4</accession>
<sequence>MEGESVFENRRPSWTLWWKQIGLAVLVLLAGIGGDAAIGGIVGAGLVFGYVVFSRAQSRYIVTDERIKGKIGVLSKEEMEYRIADIRSIGSSQSIFERLVGHGTIEFQSGANNKLIWHGVPEYKEVTNTVREQQRQYE</sequence>
<dbReference type="EMBL" id="AFNT02000022">
    <property type="protein sequence ID" value="ERJ05945.1"/>
    <property type="molecule type" value="Genomic_DNA"/>
</dbReference>
<dbReference type="PANTHER" id="PTHR37938">
    <property type="entry name" value="BLL0215 PROTEIN"/>
    <property type="match status" value="1"/>
</dbReference>
<dbReference type="InterPro" id="IPR005182">
    <property type="entry name" value="YdbS-like_PH"/>
</dbReference>
<gene>
    <name evidence="3" type="ORF">HLRTI_001973</name>
</gene>